<evidence type="ECO:0000313" key="3">
    <source>
        <dbReference type="Proteomes" id="UP001500221"/>
    </source>
</evidence>
<dbReference type="EMBL" id="BAABKG010000003">
    <property type="protein sequence ID" value="GAA5149501.1"/>
    <property type="molecule type" value="Genomic_DNA"/>
</dbReference>
<feature type="transmembrane region" description="Helical" evidence="1">
    <location>
        <begin position="6"/>
        <end position="25"/>
    </location>
</feature>
<keyword evidence="1" id="KW-0812">Transmembrane</keyword>
<reference evidence="3" key="1">
    <citation type="journal article" date="2019" name="Int. J. Syst. Evol. Microbiol.">
        <title>The Global Catalogue of Microorganisms (GCM) 10K type strain sequencing project: providing services to taxonomists for standard genome sequencing and annotation.</title>
        <authorList>
            <consortium name="The Broad Institute Genomics Platform"/>
            <consortium name="The Broad Institute Genome Sequencing Center for Infectious Disease"/>
            <person name="Wu L."/>
            <person name="Ma J."/>
        </authorList>
    </citation>
    <scope>NUCLEOTIDE SEQUENCE [LARGE SCALE GENOMIC DNA]</scope>
    <source>
        <strain evidence="3">JCM 18459</strain>
    </source>
</reference>
<keyword evidence="1" id="KW-0472">Membrane</keyword>
<accession>A0ABP9PSE8</accession>
<dbReference type="Proteomes" id="UP001500221">
    <property type="component" value="Unassembled WGS sequence"/>
</dbReference>
<evidence type="ECO:0000256" key="1">
    <source>
        <dbReference type="SAM" id="Phobius"/>
    </source>
</evidence>
<keyword evidence="1" id="KW-1133">Transmembrane helix</keyword>
<comment type="caution">
    <text evidence="2">The sequence shown here is derived from an EMBL/GenBank/DDBJ whole genome shotgun (WGS) entry which is preliminary data.</text>
</comment>
<keyword evidence="3" id="KW-1185">Reference proteome</keyword>
<evidence type="ECO:0008006" key="4">
    <source>
        <dbReference type="Google" id="ProtNLM"/>
    </source>
</evidence>
<organism evidence="2 3">
    <name type="scientific">Nocardioides marinquilinus</name>
    <dbReference type="NCBI Taxonomy" id="1210400"/>
    <lineage>
        <taxon>Bacteria</taxon>
        <taxon>Bacillati</taxon>
        <taxon>Actinomycetota</taxon>
        <taxon>Actinomycetes</taxon>
        <taxon>Propionibacteriales</taxon>
        <taxon>Nocardioidaceae</taxon>
        <taxon>Nocardioides</taxon>
    </lineage>
</organism>
<feature type="transmembrane region" description="Helical" evidence="1">
    <location>
        <begin position="65"/>
        <end position="88"/>
    </location>
</feature>
<dbReference type="RefSeq" id="WP_345458788.1">
    <property type="nucleotide sequence ID" value="NZ_BAABKG010000003.1"/>
</dbReference>
<proteinExistence type="predicted"/>
<feature type="transmembrane region" description="Helical" evidence="1">
    <location>
        <begin position="37"/>
        <end position="59"/>
    </location>
</feature>
<gene>
    <name evidence="2" type="ORF">GCM10023340_24880</name>
</gene>
<evidence type="ECO:0000313" key="2">
    <source>
        <dbReference type="EMBL" id="GAA5149501.1"/>
    </source>
</evidence>
<name>A0ABP9PSE8_9ACTN</name>
<protein>
    <recommendedName>
        <fullName evidence="4">Integral membrane protein</fullName>
    </recommendedName>
</protein>
<sequence>MSVWLTGAVVVLTLVAAVVLVVALVRDEPAQDRTFALLAVTEVVLVVQLVVGCVLLAGTERDVDGVLFVSYLVGVTLALPVGVFWSLAERTRAGTAVLLVAVLTVVALQLRLEVIWSGRA</sequence>
<feature type="transmembrane region" description="Helical" evidence="1">
    <location>
        <begin position="95"/>
        <end position="112"/>
    </location>
</feature>